<sequence length="194" mass="21173">MTPIRASDVTRVLELKVSAAIGFDAGVLSCLEYVEDAPWAEDEEEKVASKVYAGFAGSTTMVSTHGNVVATDDEKIAECCRGFGADVIMTSESCRNGTERCNEALQKLKEKYDVVVNIQGDEPLIDPEVIDGIVKALQVPYITTALMDAKLGTEGRKDLFDWLSRQLSGLSNFSDAVNLNYVLFQFVMLDGCDL</sequence>
<evidence type="ECO:0000256" key="1">
    <source>
        <dbReference type="ARBA" id="ARBA00022679"/>
    </source>
</evidence>
<protein>
    <submittedName>
        <fullName evidence="3">Uncharacterized protein</fullName>
    </submittedName>
</protein>
<organism evidence="3 4">
    <name type="scientific">Camellia sinensis var. sinensis</name>
    <name type="common">China tea</name>
    <dbReference type="NCBI Taxonomy" id="542762"/>
    <lineage>
        <taxon>Eukaryota</taxon>
        <taxon>Viridiplantae</taxon>
        <taxon>Streptophyta</taxon>
        <taxon>Embryophyta</taxon>
        <taxon>Tracheophyta</taxon>
        <taxon>Spermatophyta</taxon>
        <taxon>Magnoliopsida</taxon>
        <taxon>eudicotyledons</taxon>
        <taxon>Gunneridae</taxon>
        <taxon>Pentapetalae</taxon>
        <taxon>asterids</taxon>
        <taxon>Ericales</taxon>
        <taxon>Theaceae</taxon>
        <taxon>Camellia</taxon>
    </lineage>
</organism>
<dbReference type="PANTHER" id="PTHR42866:SF2">
    <property type="entry name" value="3-DEOXY-MANNO-OCTULOSONATE CYTIDYLYLTRANSFERASE, MITOCHONDRIAL"/>
    <property type="match status" value="1"/>
</dbReference>
<reference evidence="3 4" key="1">
    <citation type="journal article" date="2018" name="Proc. Natl. Acad. Sci. U.S.A.">
        <title>Draft genome sequence of Camellia sinensis var. sinensis provides insights into the evolution of the tea genome and tea quality.</title>
        <authorList>
            <person name="Wei C."/>
            <person name="Yang H."/>
            <person name="Wang S."/>
            <person name="Zhao J."/>
            <person name="Liu C."/>
            <person name="Gao L."/>
            <person name="Xia E."/>
            <person name="Lu Y."/>
            <person name="Tai Y."/>
            <person name="She G."/>
            <person name="Sun J."/>
            <person name="Cao H."/>
            <person name="Tong W."/>
            <person name="Gao Q."/>
            <person name="Li Y."/>
            <person name="Deng W."/>
            <person name="Jiang X."/>
            <person name="Wang W."/>
            <person name="Chen Q."/>
            <person name="Zhang S."/>
            <person name="Li H."/>
            <person name="Wu J."/>
            <person name="Wang P."/>
            <person name="Li P."/>
            <person name="Shi C."/>
            <person name="Zheng F."/>
            <person name="Jian J."/>
            <person name="Huang B."/>
            <person name="Shan D."/>
            <person name="Shi M."/>
            <person name="Fang C."/>
            <person name="Yue Y."/>
            <person name="Li F."/>
            <person name="Li D."/>
            <person name="Wei S."/>
            <person name="Han B."/>
            <person name="Jiang C."/>
            <person name="Yin Y."/>
            <person name="Xia T."/>
            <person name="Zhang Z."/>
            <person name="Bennetzen J.L."/>
            <person name="Zhao S."/>
            <person name="Wan X."/>
        </authorList>
    </citation>
    <scope>NUCLEOTIDE SEQUENCE [LARGE SCALE GENOMIC DNA]</scope>
    <source>
        <strain evidence="4">cv. Shuchazao</strain>
        <tissue evidence="3">Leaf</tissue>
    </source>
</reference>
<accession>A0A4S4F0X8</accession>
<dbReference type="SUPFAM" id="SSF53448">
    <property type="entry name" value="Nucleotide-diphospho-sugar transferases"/>
    <property type="match status" value="1"/>
</dbReference>
<dbReference type="EMBL" id="SDRB02000531">
    <property type="protein sequence ID" value="THG23068.1"/>
    <property type="molecule type" value="Genomic_DNA"/>
</dbReference>
<dbReference type="GO" id="GO:0008690">
    <property type="term" value="F:3-deoxy-manno-octulosonate cytidylyltransferase activity"/>
    <property type="evidence" value="ECO:0007669"/>
    <property type="project" value="TreeGrafter"/>
</dbReference>
<evidence type="ECO:0000313" key="3">
    <source>
        <dbReference type="EMBL" id="THG23068.1"/>
    </source>
</evidence>
<name>A0A4S4F0X8_CAMSN</name>
<evidence type="ECO:0000313" key="4">
    <source>
        <dbReference type="Proteomes" id="UP000306102"/>
    </source>
</evidence>
<dbReference type="Gene3D" id="3.90.550.10">
    <property type="entry name" value="Spore Coat Polysaccharide Biosynthesis Protein SpsA, Chain A"/>
    <property type="match status" value="1"/>
</dbReference>
<gene>
    <name evidence="3" type="ORF">TEA_018160</name>
</gene>
<dbReference type="Pfam" id="PF02348">
    <property type="entry name" value="CTP_transf_3"/>
    <property type="match status" value="1"/>
</dbReference>
<dbReference type="AlphaFoldDB" id="A0A4S4F0X8"/>
<dbReference type="GO" id="GO:0005829">
    <property type="term" value="C:cytosol"/>
    <property type="evidence" value="ECO:0007669"/>
    <property type="project" value="TreeGrafter"/>
</dbReference>
<keyword evidence="1" id="KW-0808">Transferase</keyword>
<comment type="caution">
    <text evidence="3">The sequence shown here is derived from an EMBL/GenBank/DDBJ whole genome shotgun (WGS) entry which is preliminary data.</text>
</comment>
<dbReference type="Proteomes" id="UP000306102">
    <property type="component" value="Unassembled WGS sequence"/>
</dbReference>
<dbReference type="PANTHER" id="PTHR42866">
    <property type="entry name" value="3-DEOXY-MANNO-OCTULOSONATE CYTIDYLYLTRANSFERASE"/>
    <property type="match status" value="1"/>
</dbReference>
<proteinExistence type="predicted"/>
<keyword evidence="4" id="KW-1185">Reference proteome</keyword>
<keyword evidence="2" id="KW-0548">Nucleotidyltransferase</keyword>
<dbReference type="STRING" id="542762.A0A4S4F0X8"/>
<evidence type="ECO:0000256" key="2">
    <source>
        <dbReference type="ARBA" id="ARBA00022695"/>
    </source>
</evidence>
<dbReference type="InterPro" id="IPR029044">
    <property type="entry name" value="Nucleotide-diphossugar_trans"/>
</dbReference>
<dbReference type="InterPro" id="IPR003329">
    <property type="entry name" value="Cytidylyl_trans"/>
</dbReference>